<dbReference type="InterPro" id="IPR036464">
    <property type="entry name" value="Rubisco_LSMT_subst-bd_sf"/>
</dbReference>
<proteinExistence type="predicted"/>
<gene>
    <name evidence="2" type="ORF">SVIM_LOCUS493434</name>
</gene>
<dbReference type="Gene3D" id="3.90.1420.10">
    <property type="entry name" value="Rubisco LSMT, substrate-binding domain"/>
    <property type="match status" value="1"/>
</dbReference>
<name>A0A6N2NBD4_SALVM</name>
<protein>
    <submittedName>
        <fullName evidence="2">Uncharacterized protein</fullName>
    </submittedName>
</protein>
<organism evidence="2">
    <name type="scientific">Salix viminalis</name>
    <name type="common">Common osier</name>
    <name type="synonym">Basket willow</name>
    <dbReference type="NCBI Taxonomy" id="40686"/>
    <lineage>
        <taxon>Eukaryota</taxon>
        <taxon>Viridiplantae</taxon>
        <taxon>Streptophyta</taxon>
        <taxon>Embryophyta</taxon>
        <taxon>Tracheophyta</taxon>
        <taxon>Spermatophyta</taxon>
        <taxon>Magnoliopsida</taxon>
        <taxon>eudicotyledons</taxon>
        <taxon>Gunneridae</taxon>
        <taxon>Pentapetalae</taxon>
        <taxon>rosids</taxon>
        <taxon>fabids</taxon>
        <taxon>Malpighiales</taxon>
        <taxon>Salicaceae</taxon>
        <taxon>Saliceae</taxon>
        <taxon>Salix</taxon>
    </lineage>
</organism>
<dbReference type="AlphaFoldDB" id="A0A6N2NBD4"/>
<reference evidence="2" key="1">
    <citation type="submission" date="2019-03" db="EMBL/GenBank/DDBJ databases">
        <authorList>
            <person name="Mank J."/>
            <person name="Almeida P."/>
        </authorList>
    </citation>
    <scope>NUCLEOTIDE SEQUENCE</scope>
    <source>
        <strain evidence="2">78183</strain>
    </source>
</reference>
<dbReference type="SUPFAM" id="SSF81822">
    <property type="entry name" value="RuBisCo LSMT C-terminal, substrate-binding domain"/>
    <property type="match status" value="1"/>
</dbReference>
<feature type="region of interest" description="Disordered" evidence="1">
    <location>
        <begin position="53"/>
        <end position="81"/>
    </location>
</feature>
<evidence type="ECO:0000313" key="2">
    <source>
        <dbReference type="EMBL" id="VFU64379.1"/>
    </source>
</evidence>
<evidence type="ECO:0000256" key="1">
    <source>
        <dbReference type="SAM" id="MobiDB-lite"/>
    </source>
</evidence>
<dbReference type="EMBL" id="CAADRP010002262">
    <property type="protein sequence ID" value="VFU64379.1"/>
    <property type="molecule type" value="Genomic_DNA"/>
</dbReference>
<accession>A0A6N2NBD4</accession>
<sequence length="337" mass="38844">MATYVNYRPTDFIHRSRNIAHQTVFKLLHKLRHCLPRLLETFLQPRLFASLSSPRPDEKPGGFVQVSSTDKTEPDKSKQSPYFQSRVLNRSWFGSRLFSDRQLVHVAGNYKKKNVSIKLMEWTRERKGSPALSPVKRIRAIYFSGHTGAIPCSVAVIPAFQTLMSIVSCSISGDKLENEKLKGEELDPRLEIAVGIRTGEKRVLRRIDKVLKQRESELDELEYYQERRLEDLGLVMEQETASNVKILEPLLSGHPSWVSLWREERTPSAVRMHINISKFAKHLARFADICIAQQKEWLVTHNPRICSSGIRTGEKRLLEYLPTSTKYTSAFQMTFCK</sequence>